<dbReference type="SUPFAM" id="SSF75005">
    <property type="entry name" value="Arabinanase/levansucrase/invertase"/>
    <property type="match status" value="1"/>
</dbReference>
<comment type="caution">
    <text evidence="8">The sequence shown here is derived from an EMBL/GenBank/DDBJ whole genome shotgun (WGS) entry which is preliminary data.</text>
</comment>
<organism evidence="8 9">
    <name type="scientific">Neptunitalea lumnitzerae</name>
    <dbReference type="NCBI Taxonomy" id="2965509"/>
    <lineage>
        <taxon>Bacteria</taxon>
        <taxon>Pseudomonadati</taxon>
        <taxon>Bacteroidota</taxon>
        <taxon>Flavobacteriia</taxon>
        <taxon>Flavobacteriales</taxon>
        <taxon>Flavobacteriaceae</taxon>
        <taxon>Neptunitalea</taxon>
    </lineage>
</organism>
<dbReference type="Proteomes" id="UP001143543">
    <property type="component" value="Unassembled WGS sequence"/>
</dbReference>
<feature type="chain" id="PRO_5046618560" evidence="7">
    <location>
        <begin position="25"/>
        <end position="331"/>
    </location>
</feature>
<dbReference type="PROSITE" id="PS51257">
    <property type="entry name" value="PROKAR_LIPOPROTEIN"/>
    <property type="match status" value="1"/>
</dbReference>
<keyword evidence="5 6" id="KW-0326">Glycosidase</keyword>
<evidence type="ECO:0000256" key="2">
    <source>
        <dbReference type="ARBA" id="ARBA00022651"/>
    </source>
</evidence>
<dbReference type="EMBL" id="BRVO01000002">
    <property type="protein sequence ID" value="GLB49666.1"/>
    <property type="molecule type" value="Genomic_DNA"/>
</dbReference>
<protein>
    <submittedName>
        <fullName evidence="8">Glycoside hydrolase</fullName>
    </submittedName>
</protein>
<keyword evidence="4" id="KW-0119">Carbohydrate metabolism</keyword>
<sequence>MKKIVSVIFLFAVSLAILSCNETAKKVQSEELKYSGNPLFKSPLTADPCVMAYKDTLYLFAGSDQTPEGKEGFKMHDWYIFSTTDMVNWTNHGVKLSVDSFDWASHNAFAGHCVENHGKFWWYVPMVHKDSLTRVHEGFAIGVAVADHPLGPYSDPIGKAIVVDSTKNTIPLDIDPAVYVDDDGEVYMFWGSWGEVRMVKLKDNMVELDGPIENVEGLTNFFEAPFIHKKGDTYYMSYAAAYPSRTDYATAKSIKGPWTYRGVLNDTLPNSPTNHQAIVNFKGNDYFFYHNAGLPNGGPFRRSVCVDKLEYDENGLLKKVVRTEKGVPQIQ</sequence>
<dbReference type="CDD" id="cd18618">
    <property type="entry name" value="GH43_Xsa43E-like"/>
    <property type="match status" value="1"/>
</dbReference>
<dbReference type="PANTHER" id="PTHR43772:SF2">
    <property type="entry name" value="PUTATIVE (AFU_ORTHOLOGUE AFUA_2G04480)-RELATED"/>
    <property type="match status" value="1"/>
</dbReference>
<keyword evidence="9" id="KW-1185">Reference proteome</keyword>
<dbReference type="RefSeq" id="WP_281765292.1">
    <property type="nucleotide sequence ID" value="NZ_BRVO01000002.1"/>
</dbReference>
<gene>
    <name evidence="8" type="ORF">Y10_20340</name>
</gene>
<evidence type="ECO:0000313" key="9">
    <source>
        <dbReference type="Proteomes" id="UP001143543"/>
    </source>
</evidence>
<dbReference type="InterPro" id="IPR023296">
    <property type="entry name" value="Glyco_hydro_beta-prop_sf"/>
</dbReference>
<keyword evidence="2" id="KW-0624">Polysaccharide degradation</keyword>
<evidence type="ECO:0000256" key="5">
    <source>
        <dbReference type="ARBA" id="ARBA00023295"/>
    </source>
</evidence>
<evidence type="ECO:0000256" key="6">
    <source>
        <dbReference type="RuleBase" id="RU361187"/>
    </source>
</evidence>
<evidence type="ECO:0000256" key="3">
    <source>
        <dbReference type="ARBA" id="ARBA00022801"/>
    </source>
</evidence>
<dbReference type="InterPro" id="IPR052176">
    <property type="entry name" value="Glycosyl_Hydrlase_43_Enz"/>
</dbReference>
<keyword evidence="3 6" id="KW-0378">Hydrolase</keyword>
<comment type="similarity">
    <text evidence="1 6">Belongs to the glycosyl hydrolase 43 family.</text>
</comment>
<proteinExistence type="inferred from homology"/>
<dbReference type="InterPro" id="IPR006710">
    <property type="entry name" value="Glyco_hydro_43"/>
</dbReference>
<evidence type="ECO:0000313" key="8">
    <source>
        <dbReference type="EMBL" id="GLB49666.1"/>
    </source>
</evidence>
<feature type="signal peptide" evidence="7">
    <location>
        <begin position="1"/>
        <end position="24"/>
    </location>
</feature>
<keyword evidence="7" id="KW-0732">Signal</keyword>
<evidence type="ECO:0000256" key="1">
    <source>
        <dbReference type="ARBA" id="ARBA00009865"/>
    </source>
</evidence>
<dbReference type="Pfam" id="PF04616">
    <property type="entry name" value="Glyco_hydro_43"/>
    <property type="match status" value="1"/>
</dbReference>
<keyword evidence="2" id="KW-0858">Xylan degradation</keyword>
<reference evidence="8" key="1">
    <citation type="submission" date="2022-07" db="EMBL/GenBank/DDBJ databases">
        <title>Taxonomy of Novel Oxalotrophic and Methylotrophic Bacteria.</title>
        <authorList>
            <person name="Sahin N."/>
            <person name="Tani A."/>
        </authorList>
    </citation>
    <scope>NUCLEOTIDE SEQUENCE</scope>
    <source>
        <strain evidence="8">Y10</strain>
    </source>
</reference>
<accession>A0ABQ5MJS6</accession>
<dbReference type="Gene3D" id="2.115.10.20">
    <property type="entry name" value="Glycosyl hydrolase domain, family 43"/>
    <property type="match status" value="1"/>
</dbReference>
<dbReference type="PANTHER" id="PTHR43772">
    <property type="entry name" value="ENDO-1,4-BETA-XYLANASE"/>
    <property type="match status" value="1"/>
</dbReference>
<name>A0ABQ5MJS6_9FLAO</name>
<dbReference type="GO" id="GO:0016787">
    <property type="term" value="F:hydrolase activity"/>
    <property type="evidence" value="ECO:0007669"/>
    <property type="project" value="UniProtKB-KW"/>
</dbReference>
<evidence type="ECO:0000256" key="4">
    <source>
        <dbReference type="ARBA" id="ARBA00023277"/>
    </source>
</evidence>
<evidence type="ECO:0000256" key="7">
    <source>
        <dbReference type="SAM" id="SignalP"/>
    </source>
</evidence>